<keyword evidence="2" id="KW-1185">Reference proteome</keyword>
<dbReference type="AlphaFoldDB" id="A0A2I0WMR8"/>
<dbReference type="EMBL" id="KZ502537">
    <property type="protein sequence ID" value="PKU76962.1"/>
    <property type="molecule type" value="Genomic_DNA"/>
</dbReference>
<sequence length="55" mass="6691">MEQELLLEQLLLLLHQSLIHKALAPDEIKYGKRHMYRRLVDYQVHQDKLIGIYFE</sequence>
<reference evidence="1 2" key="2">
    <citation type="journal article" date="2017" name="Nature">
        <title>The Apostasia genome and the evolution of orchids.</title>
        <authorList>
            <person name="Zhang G.Q."/>
            <person name="Liu K.W."/>
            <person name="Li Z."/>
            <person name="Lohaus R."/>
            <person name="Hsiao Y.Y."/>
            <person name="Niu S.C."/>
            <person name="Wang J.Y."/>
            <person name="Lin Y.C."/>
            <person name="Xu Q."/>
            <person name="Chen L.J."/>
            <person name="Yoshida K."/>
            <person name="Fujiwara S."/>
            <person name="Wang Z.W."/>
            <person name="Zhang Y.Q."/>
            <person name="Mitsuda N."/>
            <person name="Wang M."/>
            <person name="Liu G.H."/>
            <person name="Pecoraro L."/>
            <person name="Huang H.X."/>
            <person name="Xiao X.J."/>
            <person name="Lin M."/>
            <person name="Wu X.Y."/>
            <person name="Wu W.L."/>
            <person name="Chen Y.Y."/>
            <person name="Chang S.B."/>
            <person name="Sakamoto S."/>
            <person name="Ohme-Takagi M."/>
            <person name="Yagi M."/>
            <person name="Zeng S.J."/>
            <person name="Shen C.Y."/>
            <person name="Yeh C.M."/>
            <person name="Luo Y.B."/>
            <person name="Tsai W.C."/>
            <person name="Van de Peer Y."/>
            <person name="Liu Z.J."/>
        </authorList>
    </citation>
    <scope>NUCLEOTIDE SEQUENCE [LARGE SCALE GENOMIC DNA]</scope>
    <source>
        <tissue evidence="1">The whole plant</tissue>
    </source>
</reference>
<accession>A0A2I0WMR8</accession>
<gene>
    <name evidence="1" type="ORF">MA16_Dca001568</name>
</gene>
<name>A0A2I0WMR8_9ASPA</name>
<reference evidence="1 2" key="1">
    <citation type="journal article" date="2016" name="Sci. Rep.">
        <title>The Dendrobium catenatum Lindl. genome sequence provides insights into polysaccharide synthase, floral development and adaptive evolution.</title>
        <authorList>
            <person name="Zhang G.Q."/>
            <person name="Xu Q."/>
            <person name="Bian C."/>
            <person name="Tsai W.C."/>
            <person name="Yeh C.M."/>
            <person name="Liu K.W."/>
            <person name="Yoshida K."/>
            <person name="Zhang L.S."/>
            <person name="Chang S.B."/>
            <person name="Chen F."/>
            <person name="Shi Y."/>
            <person name="Su Y.Y."/>
            <person name="Zhang Y.Q."/>
            <person name="Chen L.J."/>
            <person name="Yin Y."/>
            <person name="Lin M."/>
            <person name="Huang H."/>
            <person name="Deng H."/>
            <person name="Wang Z.W."/>
            <person name="Zhu S.L."/>
            <person name="Zhao X."/>
            <person name="Deng C."/>
            <person name="Niu S.C."/>
            <person name="Huang J."/>
            <person name="Wang M."/>
            <person name="Liu G.H."/>
            <person name="Yang H.J."/>
            <person name="Xiao X.J."/>
            <person name="Hsiao Y.Y."/>
            <person name="Wu W.L."/>
            <person name="Chen Y.Y."/>
            <person name="Mitsuda N."/>
            <person name="Ohme-Takagi M."/>
            <person name="Luo Y.B."/>
            <person name="Van de Peer Y."/>
            <person name="Liu Z.J."/>
        </authorList>
    </citation>
    <scope>NUCLEOTIDE SEQUENCE [LARGE SCALE GENOMIC DNA]</scope>
    <source>
        <tissue evidence="1">The whole plant</tissue>
    </source>
</reference>
<proteinExistence type="predicted"/>
<organism evidence="1 2">
    <name type="scientific">Dendrobium catenatum</name>
    <dbReference type="NCBI Taxonomy" id="906689"/>
    <lineage>
        <taxon>Eukaryota</taxon>
        <taxon>Viridiplantae</taxon>
        <taxon>Streptophyta</taxon>
        <taxon>Embryophyta</taxon>
        <taxon>Tracheophyta</taxon>
        <taxon>Spermatophyta</taxon>
        <taxon>Magnoliopsida</taxon>
        <taxon>Liliopsida</taxon>
        <taxon>Asparagales</taxon>
        <taxon>Orchidaceae</taxon>
        <taxon>Epidendroideae</taxon>
        <taxon>Malaxideae</taxon>
        <taxon>Dendrobiinae</taxon>
        <taxon>Dendrobium</taxon>
    </lineage>
</organism>
<evidence type="ECO:0000313" key="1">
    <source>
        <dbReference type="EMBL" id="PKU76962.1"/>
    </source>
</evidence>
<dbReference type="Proteomes" id="UP000233837">
    <property type="component" value="Unassembled WGS sequence"/>
</dbReference>
<evidence type="ECO:0000313" key="2">
    <source>
        <dbReference type="Proteomes" id="UP000233837"/>
    </source>
</evidence>
<protein>
    <submittedName>
        <fullName evidence="1">Uncharacterized protein</fullName>
    </submittedName>
</protein>